<accession>A0A318S9J2</accession>
<dbReference type="GO" id="GO:0055085">
    <property type="term" value="P:transmembrane transport"/>
    <property type="evidence" value="ECO:0007669"/>
    <property type="project" value="InterPro"/>
</dbReference>
<feature type="transmembrane region" description="Helical" evidence="7">
    <location>
        <begin position="160"/>
        <end position="184"/>
    </location>
</feature>
<comment type="subcellular location">
    <subcellularLocation>
        <location evidence="1 7">Cell membrane</location>
        <topology evidence="1 7">Multi-pass membrane protein</topology>
    </subcellularLocation>
</comment>
<dbReference type="PANTHER" id="PTHR30193">
    <property type="entry name" value="ABC TRANSPORTER PERMEASE PROTEIN"/>
    <property type="match status" value="1"/>
</dbReference>
<dbReference type="SUPFAM" id="SSF160964">
    <property type="entry name" value="MalF N-terminal region-like"/>
    <property type="match status" value="1"/>
</dbReference>
<comment type="caution">
    <text evidence="9">The sequence shown here is derived from an EMBL/GenBank/DDBJ whole genome shotgun (WGS) entry which is preliminary data.</text>
</comment>
<dbReference type="SUPFAM" id="SSF161098">
    <property type="entry name" value="MetI-like"/>
    <property type="match status" value="1"/>
</dbReference>
<evidence type="ECO:0000256" key="3">
    <source>
        <dbReference type="ARBA" id="ARBA00022475"/>
    </source>
</evidence>
<evidence type="ECO:0000256" key="7">
    <source>
        <dbReference type="RuleBase" id="RU363032"/>
    </source>
</evidence>
<keyword evidence="10" id="KW-1185">Reference proteome</keyword>
<organism evidence="9 10">
    <name type="scientific">Deinococcus yavapaiensis KR-236</name>
    <dbReference type="NCBI Taxonomy" id="694435"/>
    <lineage>
        <taxon>Bacteria</taxon>
        <taxon>Thermotogati</taxon>
        <taxon>Deinococcota</taxon>
        <taxon>Deinococci</taxon>
        <taxon>Deinococcales</taxon>
        <taxon>Deinococcaceae</taxon>
        <taxon>Deinococcus</taxon>
    </lineage>
</organism>
<dbReference type="InterPro" id="IPR035906">
    <property type="entry name" value="MetI-like_sf"/>
</dbReference>
<dbReference type="RefSeq" id="WP_110885734.1">
    <property type="nucleotide sequence ID" value="NZ_QJSX01000003.1"/>
</dbReference>
<evidence type="ECO:0000256" key="4">
    <source>
        <dbReference type="ARBA" id="ARBA00022692"/>
    </source>
</evidence>
<evidence type="ECO:0000256" key="2">
    <source>
        <dbReference type="ARBA" id="ARBA00022448"/>
    </source>
</evidence>
<evidence type="ECO:0000313" key="9">
    <source>
        <dbReference type="EMBL" id="PYE55395.1"/>
    </source>
</evidence>
<dbReference type="InterPro" id="IPR000515">
    <property type="entry name" value="MetI-like"/>
</dbReference>
<dbReference type="OrthoDB" id="9788108at2"/>
<dbReference type="PROSITE" id="PS50928">
    <property type="entry name" value="ABC_TM1"/>
    <property type="match status" value="1"/>
</dbReference>
<feature type="domain" description="ABC transmembrane type-1" evidence="8">
    <location>
        <begin position="72"/>
        <end position="286"/>
    </location>
</feature>
<evidence type="ECO:0000256" key="5">
    <source>
        <dbReference type="ARBA" id="ARBA00022989"/>
    </source>
</evidence>
<evidence type="ECO:0000259" key="8">
    <source>
        <dbReference type="PROSITE" id="PS50928"/>
    </source>
</evidence>
<feature type="transmembrane region" description="Helical" evidence="7">
    <location>
        <begin position="205"/>
        <end position="230"/>
    </location>
</feature>
<feature type="transmembrane region" description="Helical" evidence="7">
    <location>
        <begin position="76"/>
        <end position="96"/>
    </location>
</feature>
<dbReference type="GO" id="GO:0005886">
    <property type="term" value="C:plasma membrane"/>
    <property type="evidence" value="ECO:0007669"/>
    <property type="project" value="UniProtKB-SubCell"/>
</dbReference>
<sequence>MNKTRTTLTAYAMLLPALVLLGVFTLYPVLYNVVLSFSKYTALELGAGKGPSWVGLENYQKVFSDPLYQTGIVNSLKYLVVVPILQIFSLLVAVLVNRSLPAIAFFRAGYYIPVITSISLAAVMWEWVYAKDGMINAALQGLGVLSKTSAFGWLINENTALWAIMFVTFWQGFGYYMVLYLAGLQSIPTELDEAARLDGATKTQVFWKITVPLMKPTLMICSLLSTLAALRVLQEIMVFTGGGPVNSTYTALFYVYSKAFKEFDYGQGAAAGMGVALIGFLLSYVNYRLTRDQQVTG</sequence>
<evidence type="ECO:0000256" key="6">
    <source>
        <dbReference type="ARBA" id="ARBA00023136"/>
    </source>
</evidence>
<feature type="transmembrane region" description="Helical" evidence="7">
    <location>
        <begin position="12"/>
        <end position="30"/>
    </location>
</feature>
<gene>
    <name evidence="9" type="ORF">DES52_103228</name>
</gene>
<feature type="transmembrane region" description="Helical" evidence="7">
    <location>
        <begin position="108"/>
        <end position="128"/>
    </location>
</feature>
<dbReference type="PANTHER" id="PTHR30193:SF44">
    <property type="entry name" value="LACTOSE TRANSPORT SYSTEM PERMEASE PROTEIN LACF"/>
    <property type="match status" value="1"/>
</dbReference>
<comment type="similarity">
    <text evidence="7">Belongs to the binding-protein-dependent transport system permease family.</text>
</comment>
<dbReference type="CDD" id="cd06261">
    <property type="entry name" value="TM_PBP2"/>
    <property type="match status" value="1"/>
</dbReference>
<dbReference type="Proteomes" id="UP000248326">
    <property type="component" value="Unassembled WGS sequence"/>
</dbReference>
<dbReference type="Gene3D" id="1.10.3720.10">
    <property type="entry name" value="MetI-like"/>
    <property type="match status" value="1"/>
</dbReference>
<protein>
    <submittedName>
        <fullName evidence="9">Carbohydrate ABC transporter membrane protein 1 (CUT1 family)</fullName>
    </submittedName>
</protein>
<keyword evidence="3" id="KW-1003">Cell membrane</keyword>
<evidence type="ECO:0000313" key="10">
    <source>
        <dbReference type="Proteomes" id="UP000248326"/>
    </source>
</evidence>
<keyword evidence="2 7" id="KW-0813">Transport</keyword>
<keyword evidence="4 7" id="KW-0812">Transmembrane</keyword>
<reference evidence="9 10" key="1">
    <citation type="submission" date="2018-06" db="EMBL/GenBank/DDBJ databases">
        <title>Genomic Encyclopedia of Type Strains, Phase IV (KMG-IV): sequencing the most valuable type-strain genomes for metagenomic binning, comparative biology and taxonomic classification.</title>
        <authorList>
            <person name="Goeker M."/>
        </authorList>
    </citation>
    <scope>NUCLEOTIDE SEQUENCE [LARGE SCALE GENOMIC DNA]</scope>
    <source>
        <strain evidence="9 10">DSM 18048</strain>
    </source>
</reference>
<dbReference type="InterPro" id="IPR051393">
    <property type="entry name" value="ABC_transporter_permease"/>
</dbReference>
<keyword evidence="6 7" id="KW-0472">Membrane</keyword>
<feature type="transmembrane region" description="Helical" evidence="7">
    <location>
        <begin position="268"/>
        <end position="287"/>
    </location>
</feature>
<dbReference type="Pfam" id="PF00528">
    <property type="entry name" value="BPD_transp_1"/>
    <property type="match status" value="1"/>
</dbReference>
<dbReference type="EMBL" id="QJSX01000003">
    <property type="protein sequence ID" value="PYE55395.1"/>
    <property type="molecule type" value="Genomic_DNA"/>
</dbReference>
<dbReference type="AlphaFoldDB" id="A0A318S9J2"/>
<evidence type="ECO:0000256" key="1">
    <source>
        <dbReference type="ARBA" id="ARBA00004651"/>
    </source>
</evidence>
<proteinExistence type="inferred from homology"/>
<keyword evidence="5 7" id="KW-1133">Transmembrane helix</keyword>
<name>A0A318S9J2_9DEIO</name>